<accession>A0ABV3P1F3</accession>
<dbReference type="Pfam" id="PF02720">
    <property type="entry name" value="DUF222"/>
    <property type="match status" value="1"/>
</dbReference>
<dbReference type="CDD" id="cd00085">
    <property type="entry name" value="HNHc"/>
    <property type="match status" value="1"/>
</dbReference>
<evidence type="ECO:0000259" key="3">
    <source>
        <dbReference type="SMART" id="SM00507"/>
    </source>
</evidence>
<dbReference type="SMART" id="SM00507">
    <property type="entry name" value="HNHc"/>
    <property type="match status" value="1"/>
</dbReference>
<comment type="similarity">
    <text evidence="1">Belongs to the Rv1128c/1148c/1588c/1702c/1945/3466 family.</text>
</comment>
<gene>
    <name evidence="4" type="ORF">AB1207_00705</name>
</gene>
<organism evidence="4 5">
    <name type="scientific">Kineococcus endophyticus</name>
    <dbReference type="NCBI Taxonomy" id="1181883"/>
    <lineage>
        <taxon>Bacteria</taxon>
        <taxon>Bacillati</taxon>
        <taxon>Actinomycetota</taxon>
        <taxon>Actinomycetes</taxon>
        <taxon>Kineosporiales</taxon>
        <taxon>Kineosporiaceae</taxon>
        <taxon>Kineococcus</taxon>
    </lineage>
</organism>
<reference evidence="4 5" key="1">
    <citation type="submission" date="2024-07" db="EMBL/GenBank/DDBJ databases">
        <authorList>
            <person name="Thanompreechachai J."/>
            <person name="Duangmal K."/>
        </authorList>
    </citation>
    <scope>NUCLEOTIDE SEQUENCE [LARGE SCALE GENOMIC DNA]</scope>
    <source>
        <strain evidence="4 5">KCTC 19886</strain>
    </source>
</reference>
<evidence type="ECO:0000313" key="5">
    <source>
        <dbReference type="Proteomes" id="UP001555826"/>
    </source>
</evidence>
<evidence type="ECO:0000256" key="2">
    <source>
        <dbReference type="SAM" id="MobiDB-lite"/>
    </source>
</evidence>
<feature type="domain" description="HNH nuclease" evidence="3">
    <location>
        <begin position="316"/>
        <end position="366"/>
    </location>
</feature>
<dbReference type="InterPro" id="IPR002711">
    <property type="entry name" value="HNH"/>
</dbReference>
<comment type="caution">
    <text evidence="4">The sequence shown here is derived from an EMBL/GenBank/DDBJ whole genome shotgun (WGS) entry which is preliminary data.</text>
</comment>
<dbReference type="Pfam" id="PF01844">
    <property type="entry name" value="HNH"/>
    <property type="match status" value="1"/>
</dbReference>
<keyword evidence="5" id="KW-1185">Reference proteome</keyword>
<proteinExistence type="inferred from homology"/>
<evidence type="ECO:0000256" key="1">
    <source>
        <dbReference type="ARBA" id="ARBA00023450"/>
    </source>
</evidence>
<protein>
    <submittedName>
        <fullName evidence="4">DUF222 domain-containing protein</fullName>
    </submittedName>
</protein>
<dbReference type="InterPro" id="IPR003870">
    <property type="entry name" value="DUF222"/>
</dbReference>
<dbReference type="EMBL" id="JBFNQN010000001">
    <property type="protein sequence ID" value="MEW9263258.1"/>
    <property type="molecule type" value="Genomic_DNA"/>
</dbReference>
<dbReference type="InterPro" id="IPR003615">
    <property type="entry name" value="HNH_nuc"/>
</dbReference>
<name>A0ABV3P1F3_9ACTN</name>
<sequence length="432" mass="46666">MTPTAAPLEQMTPAQLIDVVTDTERQVRALLARQVQATARYAQLMTGRAGGDSATTREIALARQVSPSTGTALVAAAAVLVQDMPITLAALAEGFITERAARDVVSATSHVGAADRALIDARMRREYRRPGVGHRYLAGAARALADAADPAAAVERNRRAEGTRRCTVRPGADHMTFFTAVGTSAANLTLLTTLRHAATEQLRADPSDQRTEDQAMYDVLFARVTGTEIVTGSITGQVPVTVELVMDEAALLREGTTSARVWCEGIDGGPIPAQQAREMVLDAAERERTWVRRLYCRPGTDELVAMDAKSRLFPPALARFLRRRDQRCATPWCEAPIRHVDHVTPWSRGGTTSIANGQGLCRSCNYTKDLPGFSTTSDDRGRTTLTTRTGHRYRREPPPVLGHPTLPSGPPPTARRRGAVHDGYVPVGGVHG</sequence>
<dbReference type="Gene3D" id="1.10.30.50">
    <property type="match status" value="1"/>
</dbReference>
<evidence type="ECO:0000313" key="4">
    <source>
        <dbReference type="EMBL" id="MEW9263258.1"/>
    </source>
</evidence>
<dbReference type="Proteomes" id="UP001555826">
    <property type="component" value="Unassembled WGS sequence"/>
</dbReference>
<dbReference type="RefSeq" id="WP_367635854.1">
    <property type="nucleotide sequence ID" value="NZ_JBFNQN010000001.1"/>
</dbReference>
<feature type="region of interest" description="Disordered" evidence="2">
    <location>
        <begin position="391"/>
        <end position="420"/>
    </location>
</feature>